<dbReference type="AlphaFoldDB" id="A0A402BEV1"/>
<dbReference type="RefSeq" id="WP_126630016.1">
    <property type="nucleotide sequence ID" value="NZ_BIFT01000002.1"/>
</dbReference>
<evidence type="ECO:0000313" key="2">
    <source>
        <dbReference type="Proteomes" id="UP000287171"/>
    </source>
</evidence>
<proteinExistence type="predicted"/>
<sequence length="103" mass="11850">MNKSVDTLPLTATPASHVRYRVAKQLAVLILAEIITHALILRSEGHLSRWQRQLLQYPPALAHRLVADATELWKFPHLLTGWGALLDRHEPWRLAEILVRELH</sequence>
<protein>
    <submittedName>
        <fullName evidence="1">Uncharacterized protein</fullName>
    </submittedName>
</protein>
<comment type="caution">
    <text evidence="1">The sequence shown here is derived from an EMBL/GenBank/DDBJ whole genome shotgun (WGS) entry which is preliminary data.</text>
</comment>
<dbReference type="Proteomes" id="UP000287171">
    <property type="component" value="Unassembled WGS sequence"/>
</dbReference>
<dbReference type="EMBL" id="BIFT01000002">
    <property type="protein sequence ID" value="GCE29822.1"/>
    <property type="molecule type" value="Genomic_DNA"/>
</dbReference>
<organism evidence="1 2">
    <name type="scientific">Dictyobacter alpinus</name>
    <dbReference type="NCBI Taxonomy" id="2014873"/>
    <lineage>
        <taxon>Bacteria</taxon>
        <taxon>Bacillati</taxon>
        <taxon>Chloroflexota</taxon>
        <taxon>Ktedonobacteria</taxon>
        <taxon>Ktedonobacterales</taxon>
        <taxon>Dictyobacteraceae</taxon>
        <taxon>Dictyobacter</taxon>
    </lineage>
</organism>
<reference evidence="2" key="1">
    <citation type="submission" date="2018-12" db="EMBL/GenBank/DDBJ databases">
        <title>Tengunoibacter tsumagoiensis gen. nov., sp. nov., Dictyobacter kobayashii sp. nov., D. alpinus sp. nov., and D. joshuensis sp. nov. and description of Dictyobacteraceae fam. nov. within the order Ktedonobacterales isolated from Tengu-no-mugimeshi.</title>
        <authorList>
            <person name="Wang C.M."/>
            <person name="Zheng Y."/>
            <person name="Sakai Y."/>
            <person name="Toyoda A."/>
            <person name="Minakuchi Y."/>
            <person name="Abe K."/>
            <person name="Yokota A."/>
            <person name="Yabe S."/>
        </authorList>
    </citation>
    <scope>NUCLEOTIDE SEQUENCE [LARGE SCALE GENOMIC DNA]</scope>
    <source>
        <strain evidence="2">Uno16</strain>
    </source>
</reference>
<name>A0A402BEV1_9CHLR</name>
<gene>
    <name evidence="1" type="ORF">KDA_53060</name>
</gene>
<evidence type="ECO:0000313" key="1">
    <source>
        <dbReference type="EMBL" id="GCE29822.1"/>
    </source>
</evidence>
<accession>A0A402BEV1</accession>
<keyword evidence="2" id="KW-1185">Reference proteome</keyword>